<dbReference type="EMBL" id="MTJZ01000001">
    <property type="protein sequence ID" value="OMG75169.1"/>
    <property type="molecule type" value="Genomic_DNA"/>
</dbReference>
<dbReference type="Pfam" id="PF00106">
    <property type="entry name" value="adh_short"/>
    <property type="match status" value="1"/>
</dbReference>
<dbReference type="Gene3D" id="3.40.50.720">
    <property type="entry name" value="NAD(P)-binding Rossmann-like Domain"/>
    <property type="match status" value="1"/>
</dbReference>
<evidence type="ECO:0000256" key="2">
    <source>
        <dbReference type="RuleBase" id="RU000363"/>
    </source>
</evidence>
<dbReference type="PROSITE" id="PS00061">
    <property type="entry name" value="ADH_SHORT"/>
    <property type="match status" value="1"/>
</dbReference>
<dbReference type="PANTHER" id="PTHR42760:SF135">
    <property type="entry name" value="BLL7886 PROTEIN"/>
    <property type="match status" value="1"/>
</dbReference>
<dbReference type="InterPro" id="IPR002347">
    <property type="entry name" value="SDR_fam"/>
</dbReference>
<dbReference type="GO" id="GO:0030497">
    <property type="term" value="P:fatty acid elongation"/>
    <property type="evidence" value="ECO:0007669"/>
    <property type="project" value="TreeGrafter"/>
</dbReference>
<reference evidence="3 4" key="1">
    <citation type="submission" date="2017-01" db="EMBL/GenBank/DDBJ databases">
        <title>Phylogeographic, genomic and meropenem susceptibility analysis of Burkholderia ubonensis.</title>
        <authorList>
            <person name="Price E.P."/>
            <person name="Sarovich D.S."/>
            <person name="Webb J.R."/>
            <person name="Hall C.M."/>
            <person name="Sahl J.W."/>
            <person name="Kaestli M."/>
            <person name="Mayo M."/>
            <person name="Harrington G."/>
            <person name="Baker A.L."/>
            <person name="Sidak-Loftis L.C."/>
            <person name="Lummis M."/>
            <person name="Schupp J.M."/>
            <person name="Gillece J.D."/>
            <person name="Tuanyok A."/>
            <person name="Warner J."/>
            <person name="Busch J.D."/>
            <person name="Keim P."/>
            <person name="Currie B.J."/>
            <person name="Wagner D.M."/>
        </authorList>
    </citation>
    <scope>NUCLEOTIDE SEQUENCE [LARGE SCALE GENOMIC DNA]</scope>
    <source>
        <strain evidence="3 4">A21</strain>
    </source>
</reference>
<accession>A0A1R1JJ08</accession>
<proteinExistence type="inferred from homology"/>
<dbReference type="PRINTS" id="PR00081">
    <property type="entry name" value="GDHRDH"/>
</dbReference>
<dbReference type="GO" id="GO:0016616">
    <property type="term" value="F:oxidoreductase activity, acting on the CH-OH group of donors, NAD or NADP as acceptor"/>
    <property type="evidence" value="ECO:0007669"/>
    <property type="project" value="TreeGrafter"/>
</dbReference>
<name>A0A1R1JJ08_9BURK</name>
<dbReference type="PANTHER" id="PTHR42760">
    <property type="entry name" value="SHORT-CHAIN DEHYDROGENASES/REDUCTASES FAMILY MEMBER"/>
    <property type="match status" value="1"/>
</dbReference>
<dbReference type="RefSeq" id="WP_076474326.1">
    <property type="nucleotide sequence ID" value="NZ_MTJZ01000001.1"/>
</dbReference>
<protein>
    <submittedName>
        <fullName evidence="3">3-oxoacyl-[acyl-carrier-protein] reductase</fullName>
    </submittedName>
</protein>
<dbReference type="Proteomes" id="UP000187194">
    <property type="component" value="Unassembled WGS sequence"/>
</dbReference>
<dbReference type="PRINTS" id="PR00080">
    <property type="entry name" value="SDRFAMILY"/>
</dbReference>
<evidence type="ECO:0000313" key="4">
    <source>
        <dbReference type="Proteomes" id="UP000187194"/>
    </source>
</evidence>
<dbReference type="AlphaFoldDB" id="A0A1R1JJ08"/>
<evidence type="ECO:0000313" key="3">
    <source>
        <dbReference type="EMBL" id="OMG75169.1"/>
    </source>
</evidence>
<sequence>MSQVLAGKKIVVTGGFGALGRATGNALLEAGAQVALVDRARTPSDLQDCAQAWGEVDLLDPGTTRLCMAAVAERFGGVDGLVNIAGGFMWETVESGNAETWDLMYRMNVRTALLSSQAALPHLLRSGAGRIVNVGAASATQAGTGMGAYAASKAGVARLTEAMAEEFKDRGVIVNVVLPSIIDTPANRAAMPDADATRWVDAAALARVIVFLQSEAAAPITGALIPVKGLV</sequence>
<comment type="caution">
    <text evidence="3">The sequence shown here is derived from an EMBL/GenBank/DDBJ whole genome shotgun (WGS) entry which is preliminary data.</text>
</comment>
<organism evidence="3 4">
    <name type="scientific">Burkholderia ubonensis</name>
    <dbReference type="NCBI Taxonomy" id="101571"/>
    <lineage>
        <taxon>Bacteria</taxon>
        <taxon>Pseudomonadati</taxon>
        <taxon>Pseudomonadota</taxon>
        <taxon>Betaproteobacteria</taxon>
        <taxon>Burkholderiales</taxon>
        <taxon>Burkholderiaceae</taxon>
        <taxon>Burkholderia</taxon>
        <taxon>Burkholderia cepacia complex</taxon>
    </lineage>
</organism>
<evidence type="ECO:0000256" key="1">
    <source>
        <dbReference type="ARBA" id="ARBA00006484"/>
    </source>
</evidence>
<dbReference type="InterPro" id="IPR020904">
    <property type="entry name" value="Sc_DH/Rdtase_CS"/>
</dbReference>
<gene>
    <name evidence="3" type="ORF">BW685_00460</name>
</gene>
<dbReference type="SUPFAM" id="SSF51735">
    <property type="entry name" value="NAD(P)-binding Rossmann-fold domains"/>
    <property type="match status" value="1"/>
</dbReference>
<comment type="similarity">
    <text evidence="1 2">Belongs to the short-chain dehydrogenases/reductases (SDR) family.</text>
</comment>
<dbReference type="InterPro" id="IPR036291">
    <property type="entry name" value="NAD(P)-bd_dom_sf"/>
</dbReference>